<feature type="signal peptide" evidence="1">
    <location>
        <begin position="1"/>
        <end position="19"/>
    </location>
</feature>
<evidence type="ECO:0000313" key="2">
    <source>
        <dbReference type="EMBL" id="ANF50638.1"/>
    </source>
</evidence>
<evidence type="ECO:0000313" key="3">
    <source>
        <dbReference type="Proteomes" id="UP000077824"/>
    </source>
</evidence>
<accession>A0A172XUI5</accession>
<proteinExistence type="predicted"/>
<organism evidence="2 3">
    <name type="scientific">Chryseobacterium glaciei</name>
    <dbReference type="NCBI Taxonomy" id="1685010"/>
    <lineage>
        <taxon>Bacteria</taxon>
        <taxon>Pseudomonadati</taxon>
        <taxon>Bacteroidota</taxon>
        <taxon>Flavobacteriia</taxon>
        <taxon>Flavobacteriales</taxon>
        <taxon>Weeksellaceae</taxon>
        <taxon>Chryseobacterium group</taxon>
        <taxon>Chryseobacterium</taxon>
    </lineage>
</organism>
<dbReference type="OrthoDB" id="1444189at2"/>
<dbReference type="RefSeq" id="WP_066753867.1">
    <property type="nucleotide sequence ID" value="NZ_CP015199.1"/>
</dbReference>
<evidence type="ECO:0008006" key="4">
    <source>
        <dbReference type="Google" id="ProtNLM"/>
    </source>
</evidence>
<dbReference type="AlphaFoldDB" id="A0A172XUI5"/>
<dbReference type="KEGG" id="chh:A0O34_08925"/>
<evidence type="ECO:0000256" key="1">
    <source>
        <dbReference type="SAM" id="SignalP"/>
    </source>
</evidence>
<keyword evidence="1" id="KW-0732">Signal</keyword>
<keyword evidence="3" id="KW-1185">Reference proteome</keyword>
<reference evidence="2 3" key="1">
    <citation type="submission" date="2016-04" db="EMBL/GenBank/DDBJ databases">
        <title>Complete Genome Sequence of Chryseobacterium sp. IHBB 10212.</title>
        <authorList>
            <person name="Pal M."/>
            <person name="Swarnkar M.K."/>
            <person name="Kaushal K."/>
            <person name="Chhibber S."/>
            <person name="Singh A.K."/>
            <person name="Gulati A."/>
        </authorList>
    </citation>
    <scope>NUCLEOTIDE SEQUENCE [LARGE SCALE GENOMIC DNA]</scope>
    <source>
        <strain evidence="2 3">IHBB 10212</strain>
    </source>
</reference>
<dbReference type="Proteomes" id="UP000077824">
    <property type="component" value="Chromosome"/>
</dbReference>
<protein>
    <recommendedName>
        <fullName evidence="4">DUF4595 domain-containing protein</fullName>
    </recommendedName>
</protein>
<dbReference type="EMBL" id="CP015199">
    <property type="protein sequence ID" value="ANF50638.1"/>
    <property type="molecule type" value="Genomic_DNA"/>
</dbReference>
<dbReference type="PROSITE" id="PS51257">
    <property type="entry name" value="PROKAR_LIPOPROTEIN"/>
    <property type="match status" value="1"/>
</dbReference>
<sequence length="264" mass="29961">MKKFYFLLPILLFTSCATVEEDTSAEDNPILVTKMVQDGDNYTFSYNGAKIVTLTNTTDNFKRTYTYSGDLITKYLDTYADGSTQTTNVTYNSSNKILKKSSTYQGATYTTDYAYIGADRVRITDVIAHTNSTKTYVKDVYLNTDGSLKNWTETVADVQPGTTQNGTGILKNVAYDGGSFPFKNIIGYTRLMDSEDMNGSTRNVIDYNNRIQYTTTPGDEWTIYHSTYEYHTNGYPKKDTRDFYEKTGTSITDTEITTYEYNHL</sequence>
<feature type="chain" id="PRO_5008003846" description="DUF4595 domain-containing protein" evidence="1">
    <location>
        <begin position="20"/>
        <end position="264"/>
    </location>
</feature>
<gene>
    <name evidence="2" type="ORF">A0O34_08925</name>
</gene>
<name>A0A172XUI5_9FLAO</name>